<dbReference type="OrthoDB" id="28357at2759"/>
<evidence type="ECO:0000313" key="1">
    <source>
        <dbReference type="EMBL" id="KIK34845.1"/>
    </source>
</evidence>
<reference evidence="1 2" key="1">
    <citation type="submission" date="2014-04" db="EMBL/GenBank/DDBJ databases">
        <authorList>
            <consortium name="DOE Joint Genome Institute"/>
            <person name="Kuo A."/>
            <person name="Ruytinx J."/>
            <person name="Rineau F."/>
            <person name="Colpaert J."/>
            <person name="Kohler A."/>
            <person name="Nagy L.G."/>
            <person name="Floudas D."/>
            <person name="Copeland A."/>
            <person name="Barry K.W."/>
            <person name="Cichocki N."/>
            <person name="Veneault-Fourrey C."/>
            <person name="LaButti K."/>
            <person name="Lindquist E.A."/>
            <person name="Lipzen A."/>
            <person name="Lundell T."/>
            <person name="Morin E."/>
            <person name="Murat C."/>
            <person name="Sun H."/>
            <person name="Tunlid A."/>
            <person name="Henrissat B."/>
            <person name="Grigoriev I.V."/>
            <person name="Hibbett D.S."/>
            <person name="Martin F."/>
            <person name="Nordberg H.P."/>
            <person name="Cantor M.N."/>
            <person name="Hua S.X."/>
        </authorList>
    </citation>
    <scope>NUCLEOTIDE SEQUENCE [LARGE SCALE GENOMIC DNA]</scope>
    <source>
        <strain evidence="1 2">UH-Slu-Lm8-n1</strain>
    </source>
</reference>
<organism evidence="1 2">
    <name type="scientific">Suillus luteus UH-Slu-Lm8-n1</name>
    <dbReference type="NCBI Taxonomy" id="930992"/>
    <lineage>
        <taxon>Eukaryota</taxon>
        <taxon>Fungi</taxon>
        <taxon>Dikarya</taxon>
        <taxon>Basidiomycota</taxon>
        <taxon>Agaricomycotina</taxon>
        <taxon>Agaricomycetes</taxon>
        <taxon>Agaricomycetidae</taxon>
        <taxon>Boletales</taxon>
        <taxon>Suillineae</taxon>
        <taxon>Suillaceae</taxon>
        <taxon>Suillus</taxon>
    </lineage>
</organism>
<sequence>MSEEMQTSRMAPLPDSDLVEEPFRSTLPRTMSHEHSTFSQKGATILRRILQR</sequence>
<reference evidence="2" key="2">
    <citation type="submission" date="2015-01" db="EMBL/GenBank/DDBJ databases">
        <title>Evolutionary Origins and Diversification of the Mycorrhizal Mutualists.</title>
        <authorList>
            <consortium name="DOE Joint Genome Institute"/>
            <consortium name="Mycorrhizal Genomics Consortium"/>
            <person name="Kohler A."/>
            <person name="Kuo A."/>
            <person name="Nagy L.G."/>
            <person name="Floudas D."/>
            <person name="Copeland A."/>
            <person name="Barry K.W."/>
            <person name="Cichocki N."/>
            <person name="Veneault-Fourrey C."/>
            <person name="LaButti K."/>
            <person name="Lindquist E.A."/>
            <person name="Lipzen A."/>
            <person name="Lundell T."/>
            <person name="Morin E."/>
            <person name="Murat C."/>
            <person name="Riley R."/>
            <person name="Ohm R."/>
            <person name="Sun H."/>
            <person name="Tunlid A."/>
            <person name="Henrissat B."/>
            <person name="Grigoriev I.V."/>
            <person name="Hibbett D.S."/>
            <person name="Martin F."/>
        </authorList>
    </citation>
    <scope>NUCLEOTIDE SEQUENCE [LARGE SCALE GENOMIC DNA]</scope>
    <source>
        <strain evidence="2">UH-Slu-Lm8-n1</strain>
    </source>
</reference>
<gene>
    <name evidence="1" type="ORF">CY34DRAFT_612489</name>
</gene>
<dbReference type="EMBL" id="KN835695">
    <property type="protein sequence ID" value="KIK34845.1"/>
    <property type="molecule type" value="Genomic_DNA"/>
</dbReference>
<dbReference type="HOGENOM" id="CLU_3088890_0_0_1"/>
<name>A0A0C9ZBC8_9AGAM</name>
<dbReference type="AlphaFoldDB" id="A0A0C9ZBC8"/>
<evidence type="ECO:0000313" key="2">
    <source>
        <dbReference type="Proteomes" id="UP000054485"/>
    </source>
</evidence>
<keyword evidence="2" id="KW-1185">Reference proteome</keyword>
<proteinExistence type="predicted"/>
<protein>
    <submittedName>
        <fullName evidence="1">Uncharacterized protein</fullName>
    </submittedName>
</protein>
<accession>A0A0C9ZBC8</accession>
<dbReference type="InParanoid" id="A0A0C9ZBC8"/>
<dbReference type="Proteomes" id="UP000054485">
    <property type="component" value="Unassembled WGS sequence"/>
</dbReference>